<dbReference type="InterPro" id="IPR036390">
    <property type="entry name" value="WH_DNA-bd_sf"/>
</dbReference>
<keyword evidence="3" id="KW-0804">Transcription</keyword>
<dbReference type="InterPro" id="IPR005471">
    <property type="entry name" value="Tscrpt_reg_IclR_N"/>
</dbReference>
<evidence type="ECO:0000259" key="5">
    <source>
        <dbReference type="PROSITE" id="PS51078"/>
    </source>
</evidence>
<dbReference type="InterPro" id="IPR029016">
    <property type="entry name" value="GAF-like_dom_sf"/>
</dbReference>
<protein>
    <submittedName>
        <fullName evidence="6">IclR family transcriptional regulator</fullName>
    </submittedName>
</protein>
<dbReference type="SMART" id="SM00346">
    <property type="entry name" value="HTH_ICLR"/>
    <property type="match status" value="1"/>
</dbReference>
<dbReference type="InterPro" id="IPR050707">
    <property type="entry name" value="HTH_MetabolicPath_Reg"/>
</dbReference>
<dbReference type="Pfam" id="PF09339">
    <property type="entry name" value="HTH_IclR"/>
    <property type="match status" value="1"/>
</dbReference>
<evidence type="ECO:0000256" key="2">
    <source>
        <dbReference type="ARBA" id="ARBA00023125"/>
    </source>
</evidence>
<sequence length="271" mass="30065">MSERMATKNDTARTGNELTGADSPLYVNSVEKAMKVLMAFDGQQRQLSLTQIAALTGFDLSTTQRFTYTLMTLGYLSKDEAVRKYELAPQVLNFAYHYLSSSDLVLRATPYLQQLSRETEETTNLTILDGTEIVFVQRIVSSNVLNPTVVTGTRLPAFCTASGLAMMAALDPHEVDDILARSDLRMYTPYTVADKAAIKQRLIRFREQGYAHSREEYFLGDISTAAVVMDHRRGRPVGAVNLAIVTARWGGDADERRHADLVMSAARAIAN</sequence>
<dbReference type="PANTHER" id="PTHR30136">
    <property type="entry name" value="HELIX-TURN-HELIX TRANSCRIPTIONAL REGULATOR, ICLR FAMILY"/>
    <property type="match status" value="1"/>
</dbReference>
<keyword evidence="1" id="KW-0805">Transcription regulation</keyword>
<dbReference type="SUPFAM" id="SSF55781">
    <property type="entry name" value="GAF domain-like"/>
    <property type="match status" value="1"/>
</dbReference>
<dbReference type="RefSeq" id="WP_006461258.1">
    <property type="nucleotide sequence ID" value="NZ_AEEC02000001.1"/>
</dbReference>
<dbReference type="PROSITE" id="PS51077">
    <property type="entry name" value="HTH_ICLR"/>
    <property type="match status" value="1"/>
</dbReference>
<name>A0AAI9IIT9_9BURK</name>
<evidence type="ECO:0000313" key="7">
    <source>
        <dbReference type="Proteomes" id="UP000006772"/>
    </source>
</evidence>
<gene>
    <name evidence="6" type="ORF">HFRIS_000660</name>
</gene>
<dbReference type="PROSITE" id="PS51078">
    <property type="entry name" value="ICLR_ED"/>
    <property type="match status" value="1"/>
</dbReference>
<dbReference type="InterPro" id="IPR014757">
    <property type="entry name" value="Tscrpt_reg_IclR_C"/>
</dbReference>
<feature type="domain" description="HTH iclR-type" evidence="4">
    <location>
        <begin position="27"/>
        <end position="89"/>
    </location>
</feature>
<evidence type="ECO:0000256" key="3">
    <source>
        <dbReference type="ARBA" id="ARBA00023163"/>
    </source>
</evidence>
<keyword evidence="2" id="KW-0238">DNA-binding</keyword>
<evidence type="ECO:0000313" key="6">
    <source>
        <dbReference type="EMBL" id="EOA06779.1"/>
    </source>
</evidence>
<dbReference type="Pfam" id="PF01614">
    <property type="entry name" value="IclR_C"/>
    <property type="match status" value="1"/>
</dbReference>
<feature type="domain" description="IclR-ED" evidence="5">
    <location>
        <begin position="90"/>
        <end position="271"/>
    </location>
</feature>
<dbReference type="SUPFAM" id="SSF46785">
    <property type="entry name" value="Winged helix' DNA-binding domain"/>
    <property type="match status" value="1"/>
</dbReference>
<dbReference type="PANTHER" id="PTHR30136:SF35">
    <property type="entry name" value="HTH-TYPE TRANSCRIPTIONAL REGULATOR RV1719"/>
    <property type="match status" value="1"/>
</dbReference>
<comment type="caution">
    <text evidence="6">The sequence shown here is derived from an EMBL/GenBank/DDBJ whole genome shotgun (WGS) entry which is preliminary data.</text>
</comment>
<reference evidence="6 7" key="1">
    <citation type="journal article" date="2013" name="Front. Microbiol.">
        <title>The genome of the endophytic bacterium H. frisingense GSF30(T) identifies diverse strategies in the Herbaspirillum genus to interact with plants.</title>
        <authorList>
            <person name="Straub D."/>
            <person name="Rothballer M."/>
            <person name="Hartmann A."/>
            <person name="Ludewig U."/>
        </authorList>
    </citation>
    <scope>NUCLEOTIDE SEQUENCE [LARGE SCALE GENOMIC DNA]</scope>
    <source>
        <strain evidence="6 7">GSF30</strain>
    </source>
</reference>
<dbReference type="GO" id="GO:0045892">
    <property type="term" value="P:negative regulation of DNA-templated transcription"/>
    <property type="evidence" value="ECO:0007669"/>
    <property type="project" value="TreeGrafter"/>
</dbReference>
<accession>A0AAI9IIT9</accession>
<organism evidence="6 7">
    <name type="scientific">Herbaspirillum frisingense GSF30</name>
    <dbReference type="NCBI Taxonomy" id="864073"/>
    <lineage>
        <taxon>Bacteria</taxon>
        <taxon>Pseudomonadati</taxon>
        <taxon>Pseudomonadota</taxon>
        <taxon>Betaproteobacteria</taxon>
        <taxon>Burkholderiales</taxon>
        <taxon>Oxalobacteraceae</taxon>
        <taxon>Herbaspirillum</taxon>
    </lineage>
</organism>
<dbReference type="Proteomes" id="UP000006772">
    <property type="component" value="Unassembled WGS sequence"/>
</dbReference>
<dbReference type="EMBL" id="AEEC02000001">
    <property type="protein sequence ID" value="EOA06779.1"/>
    <property type="molecule type" value="Genomic_DNA"/>
</dbReference>
<dbReference type="GO" id="GO:0003677">
    <property type="term" value="F:DNA binding"/>
    <property type="evidence" value="ECO:0007669"/>
    <property type="project" value="UniProtKB-KW"/>
</dbReference>
<dbReference type="AlphaFoldDB" id="A0AAI9IIT9"/>
<evidence type="ECO:0000256" key="1">
    <source>
        <dbReference type="ARBA" id="ARBA00023015"/>
    </source>
</evidence>
<proteinExistence type="predicted"/>
<evidence type="ECO:0000259" key="4">
    <source>
        <dbReference type="PROSITE" id="PS51077"/>
    </source>
</evidence>
<dbReference type="GO" id="GO:0003700">
    <property type="term" value="F:DNA-binding transcription factor activity"/>
    <property type="evidence" value="ECO:0007669"/>
    <property type="project" value="TreeGrafter"/>
</dbReference>
<dbReference type="InterPro" id="IPR036388">
    <property type="entry name" value="WH-like_DNA-bd_sf"/>
</dbReference>
<dbReference type="Gene3D" id="1.10.10.10">
    <property type="entry name" value="Winged helix-like DNA-binding domain superfamily/Winged helix DNA-binding domain"/>
    <property type="match status" value="1"/>
</dbReference>
<dbReference type="Gene3D" id="3.30.450.40">
    <property type="match status" value="1"/>
</dbReference>